<feature type="region of interest" description="Disordered" evidence="1">
    <location>
        <begin position="1"/>
        <end position="21"/>
    </location>
</feature>
<accession>D2CKN1</accession>
<feature type="compositionally biased region" description="Basic residues" evidence="1">
    <location>
        <begin position="1"/>
        <end position="12"/>
    </location>
</feature>
<name>D2CKN1_PSEAH</name>
<sequence>MLVVSGRHRRHSPPSMTIGDGQHERIMSGMRRTGDVAGPGLVGRARPTPRGIDVEPVPGLTVRVLDTGWMELGHPSRCDRLLCDEVGTAMWLALCRTAWNLGDAAAHLADLWDTDPWAMRDMMDDWLDDLREAGLVRY</sequence>
<evidence type="ECO:0000256" key="1">
    <source>
        <dbReference type="SAM" id="MobiDB-lite"/>
    </source>
</evidence>
<evidence type="ECO:0000313" key="2">
    <source>
        <dbReference type="EMBL" id="ABV83237.1"/>
    </source>
</evidence>
<reference evidence="2" key="2">
    <citation type="journal article" date="2009" name="J. Ind. Microbiol. Biotechnol.">
        <title>Identification of functionally clustered nystatin-like biosynthetic genes in a rare actinomycetes, Pseudonocardia autotrophica.</title>
        <authorList>
            <person name="Kim B.G."/>
            <person name="Lee M.J."/>
            <person name="Seo J."/>
            <person name="Hwang Y.B."/>
            <person name="Lee M.Y."/>
            <person name="Han K."/>
            <person name="Sherman D.H."/>
            <person name="Kim E.S."/>
        </authorList>
    </citation>
    <scope>NUCLEOTIDE SEQUENCE</scope>
    <source>
        <strain evidence="2">KCTC9441</strain>
    </source>
</reference>
<protein>
    <submittedName>
        <fullName evidence="2">CppM</fullName>
    </submittedName>
</protein>
<proteinExistence type="predicted"/>
<dbReference type="AlphaFoldDB" id="D2CKN1"/>
<organism evidence="2">
    <name type="scientific">Pseudonocardia autotrophica</name>
    <name type="common">Amycolata autotrophica</name>
    <name type="synonym">Nocardia autotrophica</name>
    <dbReference type="NCBI Taxonomy" id="2074"/>
    <lineage>
        <taxon>Bacteria</taxon>
        <taxon>Bacillati</taxon>
        <taxon>Actinomycetota</taxon>
        <taxon>Actinomycetes</taxon>
        <taxon>Pseudonocardiales</taxon>
        <taxon>Pseudonocardiaceae</taxon>
        <taxon>Pseudonocardia</taxon>
    </lineage>
</organism>
<reference evidence="2" key="1">
    <citation type="submission" date="2007-07" db="EMBL/GenBank/DDBJ databases">
        <authorList>
            <person name="Lee M.-Y."/>
            <person name="Lee J.-Y."/>
            <person name="Kim B.-K."/>
            <person name="Hwang Y.-B."/>
            <person name="Sherman D.H."/>
            <person name="Han K."/>
            <person name="Kim E.-S."/>
        </authorList>
    </citation>
    <scope>NUCLEOTIDE SEQUENCE</scope>
    <source>
        <strain evidence="2">KCTC9441</strain>
    </source>
</reference>
<gene>
    <name evidence="2" type="primary">cppM</name>
</gene>
<dbReference type="EMBL" id="EU108007">
    <property type="protein sequence ID" value="ABV83237.1"/>
    <property type="molecule type" value="Genomic_DNA"/>
</dbReference>